<dbReference type="AlphaFoldDB" id="A0A831PNU4"/>
<organism evidence="4">
    <name type="scientific">Methanofollis liminatans</name>
    <dbReference type="NCBI Taxonomy" id="2201"/>
    <lineage>
        <taxon>Archaea</taxon>
        <taxon>Methanobacteriati</taxon>
        <taxon>Methanobacteriota</taxon>
        <taxon>Stenosarchaea group</taxon>
        <taxon>Methanomicrobia</taxon>
        <taxon>Methanomicrobiales</taxon>
        <taxon>Methanomicrobiaceae</taxon>
        <taxon>Methanofollis</taxon>
    </lineage>
</organism>
<accession>A0A831PNU4</accession>
<proteinExistence type="predicted"/>
<keyword evidence="2" id="KW-0733">Signal recognition particle</keyword>
<dbReference type="InterPro" id="IPR002778">
    <property type="entry name" value="Signal_recog_particle_SRP19"/>
</dbReference>
<gene>
    <name evidence="4" type="ORF">ENN52_03785</name>
</gene>
<dbReference type="GO" id="GO:0048500">
    <property type="term" value="C:signal recognition particle"/>
    <property type="evidence" value="ECO:0007669"/>
    <property type="project" value="InterPro"/>
</dbReference>
<protein>
    <submittedName>
        <fullName evidence="4">Signal recognition particle protein Srp19</fullName>
    </submittedName>
</protein>
<comment type="caution">
    <text evidence="4">The sequence shown here is derived from an EMBL/GenBank/DDBJ whole genome shotgun (WGS) entry which is preliminary data.</text>
</comment>
<dbReference type="SUPFAM" id="SSF69695">
    <property type="entry name" value="SRP19"/>
    <property type="match status" value="1"/>
</dbReference>
<dbReference type="GO" id="GO:0008312">
    <property type="term" value="F:7S RNA binding"/>
    <property type="evidence" value="ECO:0007669"/>
    <property type="project" value="InterPro"/>
</dbReference>
<evidence type="ECO:0000256" key="1">
    <source>
        <dbReference type="ARBA" id="ARBA00022490"/>
    </source>
</evidence>
<dbReference type="Gene3D" id="3.30.56.30">
    <property type="entry name" value="Signal recognition particle, SRP19-like subunit"/>
    <property type="match status" value="1"/>
</dbReference>
<keyword evidence="3" id="KW-0687">Ribonucleoprotein</keyword>
<dbReference type="Proteomes" id="UP000885648">
    <property type="component" value="Unassembled WGS sequence"/>
</dbReference>
<dbReference type="GO" id="GO:0006614">
    <property type="term" value="P:SRP-dependent cotranslational protein targeting to membrane"/>
    <property type="evidence" value="ECO:0007669"/>
    <property type="project" value="InterPro"/>
</dbReference>
<dbReference type="EMBL" id="DSBY01000158">
    <property type="protein sequence ID" value="HDS63244.1"/>
    <property type="molecule type" value="Genomic_DNA"/>
</dbReference>
<evidence type="ECO:0000313" key="4">
    <source>
        <dbReference type="EMBL" id="HDS63244.1"/>
    </source>
</evidence>
<feature type="non-terminal residue" evidence="4">
    <location>
        <position position="35"/>
    </location>
</feature>
<reference evidence="4" key="1">
    <citation type="journal article" date="2020" name="mSystems">
        <title>Genome- and Community-Level Interaction Insights into Carbon Utilization and Element Cycling Functions of Hydrothermarchaeota in Hydrothermal Sediment.</title>
        <authorList>
            <person name="Zhou Z."/>
            <person name="Liu Y."/>
            <person name="Xu W."/>
            <person name="Pan J."/>
            <person name="Luo Z.H."/>
            <person name="Li M."/>
        </authorList>
    </citation>
    <scope>NUCLEOTIDE SEQUENCE</scope>
    <source>
        <strain evidence="4">SpSt-1183</strain>
    </source>
</reference>
<dbReference type="Pfam" id="PF01922">
    <property type="entry name" value="SRP19"/>
    <property type="match status" value="1"/>
</dbReference>
<name>A0A831PNU4_9EURY</name>
<keyword evidence="1" id="KW-0963">Cytoplasm</keyword>
<evidence type="ECO:0000256" key="2">
    <source>
        <dbReference type="ARBA" id="ARBA00023135"/>
    </source>
</evidence>
<dbReference type="InterPro" id="IPR036521">
    <property type="entry name" value="SRP19-like_sf"/>
</dbReference>
<evidence type="ECO:0000256" key="3">
    <source>
        <dbReference type="ARBA" id="ARBA00023274"/>
    </source>
</evidence>
<sequence length="35" mass="4053">MERLCILYPCYFQAGLKRAEGRRVPRGRAVKSLTL</sequence>